<name>A0ABY0BX26_9GAMM</name>
<dbReference type="EMBL" id="PIPN01000005">
    <property type="protein sequence ID" value="RUO28953.1"/>
    <property type="molecule type" value="Genomic_DNA"/>
</dbReference>
<organism evidence="4 5">
    <name type="scientific">Aliidiomarina sedimenti</name>
    <dbReference type="NCBI Taxonomy" id="1933879"/>
    <lineage>
        <taxon>Bacteria</taxon>
        <taxon>Pseudomonadati</taxon>
        <taxon>Pseudomonadota</taxon>
        <taxon>Gammaproteobacteria</taxon>
        <taxon>Alteromonadales</taxon>
        <taxon>Idiomarinaceae</taxon>
        <taxon>Aliidiomarina</taxon>
    </lineage>
</organism>
<evidence type="ECO:0000313" key="5">
    <source>
        <dbReference type="Proteomes" id="UP000287410"/>
    </source>
</evidence>
<dbReference type="InterPro" id="IPR001753">
    <property type="entry name" value="Enoyl-CoA_hydra/iso"/>
</dbReference>
<accession>A0ABY0BX26</accession>
<dbReference type="PANTHER" id="PTHR43684:SF1">
    <property type="entry name" value="ENOYL-COA DELTA ISOMERASE 2"/>
    <property type="match status" value="1"/>
</dbReference>
<comment type="caution">
    <text evidence="4">The sequence shown here is derived from an EMBL/GenBank/DDBJ whole genome shotgun (WGS) entry which is preliminary data.</text>
</comment>
<dbReference type="InterPro" id="IPR051053">
    <property type="entry name" value="ECH/Chromodomain_protein"/>
</dbReference>
<dbReference type="InterPro" id="IPR029045">
    <property type="entry name" value="ClpP/crotonase-like_dom_sf"/>
</dbReference>
<sequence length="254" mass="27293">MSDFVITRREGAILHLRLDRVNKKNALTQDMYQALLDGLNDAEADDSIHAVVFSAEGDTFCAGNDLGDFLRHGELTPQAPVFQLLKRLPQLTVPLVASVQGMAIGIGTTLLLHCDLIYAAEDAVFALPFVDLALVPEAGSSLLLPQTVGYPKAAELLLIGEPFNAEQALQMGLVNGVVTNSRLQEVTAEVAAKLAAKPPQALRRSKALLKQPVESTSARIDRELEVFMQALASDEAQRVIAEKAAGKATTNKAR</sequence>
<evidence type="ECO:0000313" key="4">
    <source>
        <dbReference type="EMBL" id="RUO28953.1"/>
    </source>
</evidence>
<dbReference type="Proteomes" id="UP000287410">
    <property type="component" value="Unassembled WGS sequence"/>
</dbReference>
<dbReference type="SUPFAM" id="SSF52096">
    <property type="entry name" value="ClpP/crotonase"/>
    <property type="match status" value="1"/>
</dbReference>
<gene>
    <name evidence="4" type="ORF">CWE12_11735</name>
</gene>
<evidence type="ECO:0000256" key="3">
    <source>
        <dbReference type="ARBA" id="ARBA00023235"/>
    </source>
</evidence>
<dbReference type="RefSeq" id="WP_126789890.1">
    <property type="nucleotide sequence ID" value="NZ_PIPN01000005.1"/>
</dbReference>
<evidence type="ECO:0000256" key="2">
    <source>
        <dbReference type="ARBA" id="ARBA00023140"/>
    </source>
</evidence>
<keyword evidence="3" id="KW-0413">Isomerase</keyword>
<comment type="subcellular location">
    <subcellularLocation>
        <location evidence="1">Peroxisome</location>
    </subcellularLocation>
</comment>
<keyword evidence="5" id="KW-1185">Reference proteome</keyword>
<dbReference type="Pfam" id="PF00378">
    <property type="entry name" value="ECH_1"/>
    <property type="match status" value="1"/>
</dbReference>
<dbReference type="Gene3D" id="3.90.226.10">
    <property type="entry name" value="2-enoyl-CoA Hydratase, Chain A, domain 1"/>
    <property type="match status" value="1"/>
</dbReference>
<evidence type="ECO:0000256" key="1">
    <source>
        <dbReference type="ARBA" id="ARBA00004275"/>
    </source>
</evidence>
<keyword evidence="2" id="KW-0576">Peroxisome</keyword>
<dbReference type="CDD" id="cd06558">
    <property type="entry name" value="crotonase-like"/>
    <property type="match status" value="1"/>
</dbReference>
<proteinExistence type="predicted"/>
<dbReference type="PANTHER" id="PTHR43684">
    <property type="match status" value="1"/>
</dbReference>
<protein>
    <submittedName>
        <fullName evidence="4">Enoyl-CoA hydratase</fullName>
    </submittedName>
</protein>
<reference evidence="4 5" key="1">
    <citation type="journal article" date="2018" name="Front. Microbiol.">
        <title>Genome-Based Analysis Reveals the Taxonomy and Diversity of the Family Idiomarinaceae.</title>
        <authorList>
            <person name="Liu Y."/>
            <person name="Lai Q."/>
            <person name="Shao Z."/>
        </authorList>
    </citation>
    <scope>NUCLEOTIDE SEQUENCE [LARGE SCALE GENOMIC DNA]</scope>
    <source>
        <strain evidence="4 5">GBSy1</strain>
    </source>
</reference>